<name>A0A7J6DIZ9_CANSA</name>
<dbReference type="AlphaFoldDB" id="A0A7J6DIZ9"/>
<protein>
    <submittedName>
        <fullName evidence="1">Uncharacterized protein</fullName>
    </submittedName>
</protein>
<proteinExistence type="predicted"/>
<dbReference type="EMBL" id="JAATIQ010001157">
    <property type="protein sequence ID" value="KAF4346108.1"/>
    <property type="molecule type" value="Genomic_DNA"/>
</dbReference>
<dbReference type="Proteomes" id="UP000583929">
    <property type="component" value="Unassembled WGS sequence"/>
</dbReference>
<accession>A0A7J6DIZ9</accession>
<sequence length="181" mass="19850">MGMMIRLLRPLQTFLSKKDYWELFLTENGFTSDQTRIYRTLNSVLVAPENKVIVAVGTGWMSTASEDVGRSNSDKGFHCPNGLGRFSKNSLALVASGRNLSLTHPLDLDIKIVLGLSLSEWTQKYGGLIRICKSMHCRGLHCPNGHGGFSKNSLALPATGRNLSLTPTSFGYKNRLGVDSC</sequence>
<keyword evidence="2" id="KW-1185">Reference proteome</keyword>
<organism evidence="1 2">
    <name type="scientific">Cannabis sativa</name>
    <name type="common">Hemp</name>
    <name type="synonym">Marijuana</name>
    <dbReference type="NCBI Taxonomy" id="3483"/>
    <lineage>
        <taxon>Eukaryota</taxon>
        <taxon>Viridiplantae</taxon>
        <taxon>Streptophyta</taxon>
        <taxon>Embryophyta</taxon>
        <taxon>Tracheophyta</taxon>
        <taxon>Spermatophyta</taxon>
        <taxon>Magnoliopsida</taxon>
        <taxon>eudicotyledons</taxon>
        <taxon>Gunneridae</taxon>
        <taxon>Pentapetalae</taxon>
        <taxon>rosids</taxon>
        <taxon>fabids</taxon>
        <taxon>Rosales</taxon>
        <taxon>Cannabaceae</taxon>
        <taxon>Cannabis</taxon>
    </lineage>
</organism>
<comment type="caution">
    <text evidence="1">The sequence shown here is derived from an EMBL/GenBank/DDBJ whole genome shotgun (WGS) entry which is preliminary data.</text>
</comment>
<gene>
    <name evidence="1" type="ORF">G4B88_016047</name>
</gene>
<reference evidence="1 2" key="1">
    <citation type="journal article" date="2020" name="bioRxiv">
        <title>Sequence and annotation of 42 cannabis genomes reveals extensive copy number variation in cannabinoid synthesis and pathogen resistance genes.</title>
        <authorList>
            <person name="Mckernan K.J."/>
            <person name="Helbert Y."/>
            <person name="Kane L.T."/>
            <person name="Ebling H."/>
            <person name="Zhang L."/>
            <person name="Liu B."/>
            <person name="Eaton Z."/>
            <person name="Mclaughlin S."/>
            <person name="Kingan S."/>
            <person name="Baybayan P."/>
            <person name="Concepcion G."/>
            <person name="Jordan M."/>
            <person name="Riva A."/>
            <person name="Barbazuk W."/>
            <person name="Harkins T."/>
        </authorList>
    </citation>
    <scope>NUCLEOTIDE SEQUENCE [LARGE SCALE GENOMIC DNA]</scope>
    <source>
        <strain evidence="2">cv. Jamaican Lion 4</strain>
        <tissue evidence="1">Leaf</tissue>
    </source>
</reference>
<evidence type="ECO:0000313" key="1">
    <source>
        <dbReference type="EMBL" id="KAF4346108.1"/>
    </source>
</evidence>
<evidence type="ECO:0000313" key="2">
    <source>
        <dbReference type="Proteomes" id="UP000583929"/>
    </source>
</evidence>